<comment type="caution">
    <text evidence="1">The sequence shown here is derived from an EMBL/GenBank/DDBJ whole genome shotgun (WGS) entry which is preliminary data.</text>
</comment>
<proteinExistence type="predicted"/>
<protein>
    <submittedName>
        <fullName evidence="1">Uncharacterized protein</fullName>
    </submittedName>
</protein>
<gene>
    <name evidence="1" type="ORF">PIB30_037831</name>
</gene>
<keyword evidence="2" id="KW-1185">Reference proteome</keyword>
<accession>A0ABU6SDX8</accession>
<dbReference type="EMBL" id="JASCZI010060607">
    <property type="protein sequence ID" value="MED6134532.1"/>
    <property type="molecule type" value="Genomic_DNA"/>
</dbReference>
<organism evidence="1 2">
    <name type="scientific">Stylosanthes scabra</name>
    <dbReference type="NCBI Taxonomy" id="79078"/>
    <lineage>
        <taxon>Eukaryota</taxon>
        <taxon>Viridiplantae</taxon>
        <taxon>Streptophyta</taxon>
        <taxon>Embryophyta</taxon>
        <taxon>Tracheophyta</taxon>
        <taxon>Spermatophyta</taxon>
        <taxon>Magnoliopsida</taxon>
        <taxon>eudicotyledons</taxon>
        <taxon>Gunneridae</taxon>
        <taxon>Pentapetalae</taxon>
        <taxon>rosids</taxon>
        <taxon>fabids</taxon>
        <taxon>Fabales</taxon>
        <taxon>Fabaceae</taxon>
        <taxon>Papilionoideae</taxon>
        <taxon>50 kb inversion clade</taxon>
        <taxon>dalbergioids sensu lato</taxon>
        <taxon>Dalbergieae</taxon>
        <taxon>Pterocarpus clade</taxon>
        <taxon>Stylosanthes</taxon>
    </lineage>
</organism>
<evidence type="ECO:0000313" key="2">
    <source>
        <dbReference type="Proteomes" id="UP001341840"/>
    </source>
</evidence>
<name>A0ABU6SDX8_9FABA</name>
<sequence length="129" mass="14995">MTRDMKESDEGATLGGDWRSMEAPISTRFGALESQRGEDYDGATFETIRRREDNQQLMRKTAEIEMFLLETSFLLHIFDHFTHQKYKSHTFKEPPNSSQERTVANTQSLKKIQAKIKVLLVVINLYKIP</sequence>
<reference evidence="1 2" key="1">
    <citation type="journal article" date="2023" name="Plants (Basel)">
        <title>Bridging the Gap: Combining Genomics and Transcriptomics Approaches to Understand Stylosanthes scabra, an Orphan Legume from the Brazilian Caatinga.</title>
        <authorList>
            <person name="Ferreira-Neto J.R.C."/>
            <person name="da Silva M.D."/>
            <person name="Binneck E."/>
            <person name="de Melo N.F."/>
            <person name="da Silva R.H."/>
            <person name="de Melo A.L.T.M."/>
            <person name="Pandolfi V."/>
            <person name="Bustamante F.O."/>
            <person name="Brasileiro-Vidal A.C."/>
            <person name="Benko-Iseppon A.M."/>
        </authorList>
    </citation>
    <scope>NUCLEOTIDE SEQUENCE [LARGE SCALE GENOMIC DNA]</scope>
    <source>
        <tissue evidence="1">Leaves</tissue>
    </source>
</reference>
<dbReference type="Proteomes" id="UP001341840">
    <property type="component" value="Unassembled WGS sequence"/>
</dbReference>
<evidence type="ECO:0000313" key="1">
    <source>
        <dbReference type="EMBL" id="MED6134532.1"/>
    </source>
</evidence>